<evidence type="ECO:0000259" key="1">
    <source>
        <dbReference type="Pfam" id="PF04480"/>
    </source>
</evidence>
<protein>
    <recommendedName>
        <fullName evidence="1">DUF559 domain-containing protein</fullName>
    </recommendedName>
</protein>
<reference evidence="2 3" key="1">
    <citation type="submission" date="2018-06" db="EMBL/GenBank/DDBJ databases">
        <title>Draft Whole-Genome Sequence of the purple photosynthetic bacterium Rhodospeudomonas palustris XCP.</title>
        <authorList>
            <person name="Rayyan A."/>
            <person name="Meyer T.E."/>
            <person name="Kyndt J.A."/>
        </authorList>
    </citation>
    <scope>NUCLEOTIDE SEQUENCE [LARGE SCALE GENOMIC DNA]</scope>
    <source>
        <strain evidence="2 3">XCP</strain>
    </source>
</reference>
<name>A0A323ULW7_RHOPL</name>
<dbReference type="EMBL" id="QKQS01000006">
    <property type="protein sequence ID" value="PZA13257.1"/>
    <property type="molecule type" value="Genomic_DNA"/>
</dbReference>
<dbReference type="InterPro" id="IPR011335">
    <property type="entry name" value="Restrct_endonuc-II-like"/>
</dbReference>
<dbReference type="AlphaFoldDB" id="A0A323ULW7"/>
<sequence length="333" mass="36645">MEQLLQLKGSTAIDVEELGHRIVRLPRGALLTVTGIGINEVRRALTTIEAERSALVLPEAGSTDAILNHLLDDLADLALACWPRWYGVDCSTADGSEIAADHPRIAAAWFRAASKRAANGHRPRCRRTARSIEFRQLMQAIDPPDLLLFATIDPLDTARAAPVIQVLEWCASHTASVVAIFPSRPLAVAPFDRLLYGAVDVVSAIEPLQSRFIAPSSRAHHASVVEQRVEAALLRDGELASLFLCNQTVAIDGYGSPRVDLLWRDGRVVVELDGPEHQGDPNFANDRHRDYELLVAGYLVLRITNQQVATDLQAAIEKIRAVVRFRKTTLNLR</sequence>
<comment type="caution">
    <text evidence="2">The sequence shown here is derived from an EMBL/GenBank/DDBJ whole genome shotgun (WGS) entry which is preliminary data.</text>
</comment>
<dbReference type="Gene3D" id="3.40.960.10">
    <property type="entry name" value="VSR Endonuclease"/>
    <property type="match status" value="1"/>
</dbReference>
<organism evidence="2 3">
    <name type="scientific">Rhodopseudomonas palustris</name>
    <dbReference type="NCBI Taxonomy" id="1076"/>
    <lineage>
        <taxon>Bacteria</taxon>
        <taxon>Pseudomonadati</taxon>
        <taxon>Pseudomonadota</taxon>
        <taxon>Alphaproteobacteria</taxon>
        <taxon>Hyphomicrobiales</taxon>
        <taxon>Nitrobacteraceae</taxon>
        <taxon>Rhodopseudomonas</taxon>
    </lineage>
</organism>
<dbReference type="OrthoDB" id="570572at2"/>
<feature type="domain" description="DUF559" evidence="1">
    <location>
        <begin position="234"/>
        <end position="323"/>
    </location>
</feature>
<accession>A0A323ULW7</accession>
<dbReference type="RefSeq" id="WP_110784433.1">
    <property type="nucleotide sequence ID" value="NZ_QKQS01000006.1"/>
</dbReference>
<dbReference type="SUPFAM" id="SSF52980">
    <property type="entry name" value="Restriction endonuclease-like"/>
    <property type="match status" value="1"/>
</dbReference>
<dbReference type="Proteomes" id="UP000248134">
    <property type="component" value="Unassembled WGS sequence"/>
</dbReference>
<dbReference type="InterPro" id="IPR007569">
    <property type="entry name" value="DUF559"/>
</dbReference>
<proteinExistence type="predicted"/>
<dbReference type="Pfam" id="PF04480">
    <property type="entry name" value="DUF559"/>
    <property type="match status" value="1"/>
</dbReference>
<gene>
    <name evidence="2" type="ORF">DNX69_02440</name>
</gene>
<evidence type="ECO:0000313" key="2">
    <source>
        <dbReference type="EMBL" id="PZA13257.1"/>
    </source>
</evidence>
<evidence type="ECO:0000313" key="3">
    <source>
        <dbReference type="Proteomes" id="UP000248134"/>
    </source>
</evidence>